<reference evidence="3" key="1">
    <citation type="journal article" date="2015" name="MBio">
        <title>Genome-Resolved Metagenomic Analysis Reveals Roles for Candidate Phyla and Other Microbial Community Members in Biogeochemical Transformations in Oil Reservoirs.</title>
        <authorList>
            <person name="Hu P."/>
            <person name="Tom L."/>
            <person name="Singh A."/>
            <person name="Thomas B.C."/>
            <person name="Baker B.J."/>
            <person name="Piceno Y.M."/>
            <person name="Andersen G.L."/>
            <person name="Banfield J.F."/>
        </authorList>
    </citation>
    <scope>NUCLEOTIDE SEQUENCE [LARGE SCALE GENOMIC DNA]</scope>
</reference>
<dbReference type="Gene3D" id="3.30.460.10">
    <property type="entry name" value="Beta Polymerase, domain 2"/>
    <property type="match status" value="1"/>
</dbReference>
<dbReference type="InterPro" id="IPR052548">
    <property type="entry name" value="Type_VII_TA_antitoxin"/>
</dbReference>
<dbReference type="GO" id="GO:0016779">
    <property type="term" value="F:nucleotidyltransferase activity"/>
    <property type="evidence" value="ECO:0007669"/>
    <property type="project" value="InterPro"/>
</dbReference>
<dbReference type="Pfam" id="PF01909">
    <property type="entry name" value="NTP_transf_2"/>
    <property type="match status" value="1"/>
</dbReference>
<feature type="domain" description="Polymerase nucleotidyl transferase" evidence="1">
    <location>
        <begin position="8"/>
        <end position="81"/>
    </location>
</feature>
<dbReference type="Proteomes" id="UP000053911">
    <property type="component" value="Unassembled WGS sequence"/>
</dbReference>
<evidence type="ECO:0000313" key="2">
    <source>
        <dbReference type="EMBL" id="KUK17754.1"/>
    </source>
</evidence>
<dbReference type="InterPro" id="IPR043519">
    <property type="entry name" value="NT_sf"/>
</dbReference>
<keyword evidence="2" id="KW-0808">Transferase</keyword>
<proteinExistence type="predicted"/>
<evidence type="ECO:0000313" key="3">
    <source>
        <dbReference type="Proteomes" id="UP000053911"/>
    </source>
</evidence>
<dbReference type="RefSeq" id="WP_283217557.1">
    <property type="nucleotide sequence ID" value="NZ_LGFD01000015.1"/>
</dbReference>
<dbReference type="EMBL" id="LGFD01000015">
    <property type="protein sequence ID" value="KUK17754.1"/>
    <property type="molecule type" value="Genomic_DNA"/>
</dbReference>
<sequence>MLPYEKEIKEYVENIKEKLDPKLIILHGSIAKGTFGLGSDVDLLVVSDKLPKNFNKRLKLLYELNNTRAPLDIKGYTSKEFKKMILKGHPLVLDALEDGIILHSDKEFLKEVKNLFNEAKKHFKRIENGWMRIKETH</sequence>
<dbReference type="AlphaFoldDB" id="A0A124FFD7"/>
<name>A0A124FFD7_9EURY</name>
<evidence type="ECO:0000259" key="1">
    <source>
        <dbReference type="Pfam" id="PF01909"/>
    </source>
</evidence>
<dbReference type="InterPro" id="IPR002934">
    <property type="entry name" value="Polymerase_NTP_transf_dom"/>
</dbReference>
<organism evidence="2 3">
    <name type="scientific">Thermococcus sibiricus</name>
    <dbReference type="NCBI Taxonomy" id="172049"/>
    <lineage>
        <taxon>Archaea</taxon>
        <taxon>Methanobacteriati</taxon>
        <taxon>Methanobacteriota</taxon>
        <taxon>Thermococci</taxon>
        <taxon>Thermococcales</taxon>
        <taxon>Thermococcaceae</taxon>
        <taxon>Thermococcus</taxon>
    </lineage>
</organism>
<accession>A0A124FFD7</accession>
<dbReference type="CDD" id="cd05403">
    <property type="entry name" value="NT_KNTase_like"/>
    <property type="match status" value="1"/>
</dbReference>
<protein>
    <submittedName>
        <fullName evidence="2">Nucleotidyltransferase</fullName>
    </submittedName>
</protein>
<gene>
    <name evidence="2" type="ORF">XD54_0940</name>
</gene>
<dbReference type="SUPFAM" id="SSF81301">
    <property type="entry name" value="Nucleotidyltransferase"/>
    <property type="match status" value="1"/>
</dbReference>
<dbReference type="PANTHER" id="PTHR33933:SF1">
    <property type="entry name" value="PROTEIN ADENYLYLTRANSFERASE MNTA-RELATED"/>
    <property type="match status" value="1"/>
</dbReference>
<comment type="caution">
    <text evidence="2">The sequence shown here is derived from an EMBL/GenBank/DDBJ whole genome shotgun (WGS) entry which is preliminary data.</text>
</comment>
<dbReference type="PANTHER" id="PTHR33933">
    <property type="entry name" value="NUCLEOTIDYLTRANSFERASE"/>
    <property type="match status" value="1"/>
</dbReference>
<dbReference type="PATRIC" id="fig|172049.5.peg.1805"/>